<keyword evidence="2" id="KW-1185">Reference proteome</keyword>
<evidence type="ECO:0000313" key="2">
    <source>
        <dbReference type="Proteomes" id="UP000603865"/>
    </source>
</evidence>
<comment type="caution">
    <text evidence="1">The sequence shown here is derived from an EMBL/GenBank/DDBJ whole genome shotgun (WGS) entry which is preliminary data.</text>
</comment>
<gene>
    <name evidence="1" type="ORF">GCM10008957_44840</name>
</gene>
<dbReference type="GO" id="GO:1990351">
    <property type="term" value="C:transporter complex"/>
    <property type="evidence" value="ECO:0007669"/>
    <property type="project" value="TreeGrafter"/>
</dbReference>
<name>A0A918FEB3_9DEIO</name>
<reference evidence="1" key="1">
    <citation type="journal article" date="2014" name="Int. J. Syst. Evol. Microbiol.">
        <title>Complete genome sequence of Corynebacterium casei LMG S-19264T (=DSM 44701T), isolated from a smear-ripened cheese.</title>
        <authorList>
            <consortium name="US DOE Joint Genome Institute (JGI-PGF)"/>
            <person name="Walter F."/>
            <person name="Albersmeier A."/>
            <person name="Kalinowski J."/>
            <person name="Ruckert C."/>
        </authorList>
    </citation>
    <scope>NUCLEOTIDE SEQUENCE</scope>
    <source>
        <strain evidence="1">JCM 31311</strain>
    </source>
</reference>
<sequence length="910" mass="96519">MRAAKLGRWLLGLGVLAAGLLGTAQARTVKIISADRLELRKLTGDLLPDGTHAPDQEIVVISGEKVELHIDDDVILATRVEYNRTRRTLTIIGAGEYDTVQNGSSEVLKGSGLVVDLGSEALTGEDVLISDSQLEILGEAVSRVPGQLTASNSYFTACAKCGRTPNDYAFRAKNVRLYPGDRLVAYDATLLLADVPVLFLPVVVLPLQDPDRQPKFNFGQSAVDGFTVQADLPFVIGSSTLGTTLLRFYQNRSPFLGFGVDLKSYSPWPGVDRLNLYALASPRPLTTTTNSDGTTTTASGYEINLNFAVRGNLNYSPALTGIDYNFSAVRTDIGRADNDPARGVTDVRGTATADFPDYSVALNYADRYGPDPTVALPNVLARPEVVFDPKPYRLGNFSADFKVTVGNYTAASNPLSRSAQAQGPNFSTLRLEENHVLGFSAKPWQGAAFTLSNTFTGRYYLTGARVVNLNVTANLTQTFSAGNSVALNYVYTRQEGTSPFAFDAVYIRPPSSTLSAAVNVTPTPGFSLSASQGYDFFQPDSAQPAANFGVQLQRDPVSASINLAPNFFTGNLETANLNAVVGQNRSFVLGLTAGYTLLGGPGIASLSADAIGGPRTNTFGVTLNYDLKQQLLSSVNLRAAAVATRDTVLNPVSLTANETIVLQTPTQTPTLSGQATLTTGSLQFKVMNALTLVPAGNPLSDQITFSVGSVAGAALNWSVGYGGLYDISRLGWTKPVVTANITATRQGQQLRAQASLNVPGLDQSITELGSASIAGNYDLGRAFISGGAYYTRTRSATGTATQSVTDTLTFQPLTVTVALGNGPKPGAYISGTLRSALTWQDGVLQAPGRIEPILLFTVDRCCWAFQVEINPVDQRYRIGLSLPGGGTQPAFDVTSSGVSVPLLNPGTMGY</sequence>
<dbReference type="PANTHER" id="PTHR30189:SF1">
    <property type="entry name" value="LPS-ASSEMBLY PROTEIN LPTD"/>
    <property type="match status" value="1"/>
</dbReference>
<proteinExistence type="predicted"/>
<dbReference type="GO" id="GO:0009279">
    <property type="term" value="C:cell outer membrane"/>
    <property type="evidence" value="ECO:0007669"/>
    <property type="project" value="TreeGrafter"/>
</dbReference>
<reference evidence="1" key="2">
    <citation type="submission" date="2020-09" db="EMBL/GenBank/DDBJ databases">
        <authorList>
            <person name="Sun Q."/>
            <person name="Ohkuma M."/>
        </authorList>
    </citation>
    <scope>NUCLEOTIDE SEQUENCE</scope>
    <source>
        <strain evidence="1">JCM 31311</strain>
    </source>
</reference>
<evidence type="ECO:0000313" key="1">
    <source>
        <dbReference type="EMBL" id="GGR28670.1"/>
    </source>
</evidence>
<organism evidence="1 2">
    <name type="scientific">Deinococcus ruber</name>
    <dbReference type="NCBI Taxonomy" id="1848197"/>
    <lineage>
        <taxon>Bacteria</taxon>
        <taxon>Thermotogati</taxon>
        <taxon>Deinococcota</taxon>
        <taxon>Deinococci</taxon>
        <taxon>Deinococcales</taxon>
        <taxon>Deinococcaceae</taxon>
        <taxon>Deinococcus</taxon>
    </lineage>
</organism>
<protein>
    <recommendedName>
        <fullName evidence="3">LPS-assembly protein LptD</fullName>
    </recommendedName>
</protein>
<dbReference type="AlphaFoldDB" id="A0A918FEB3"/>
<dbReference type="InterPro" id="IPR050218">
    <property type="entry name" value="LptD"/>
</dbReference>
<accession>A0A918FEB3</accession>
<dbReference type="PANTHER" id="PTHR30189">
    <property type="entry name" value="LPS-ASSEMBLY PROTEIN"/>
    <property type="match status" value="1"/>
</dbReference>
<dbReference type="RefSeq" id="WP_189092745.1">
    <property type="nucleotide sequence ID" value="NZ_BMQL01000044.1"/>
</dbReference>
<dbReference type="Proteomes" id="UP000603865">
    <property type="component" value="Unassembled WGS sequence"/>
</dbReference>
<evidence type="ECO:0008006" key="3">
    <source>
        <dbReference type="Google" id="ProtNLM"/>
    </source>
</evidence>
<dbReference type="EMBL" id="BMQL01000044">
    <property type="protein sequence ID" value="GGR28670.1"/>
    <property type="molecule type" value="Genomic_DNA"/>
</dbReference>